<evidence type="ECO:0000313" key="1">
    <source>
        <dbReference type="EMBL" id="QIB68177.1"/>
    </source>
</evidence>
<name>A0A858BRK5_9FIRM</name>
<dbReference type="RefSeq" id="WP_163065097.1">
    <property type="nucleotide sequence ID" value="NZ_CP048649.1"/>
</dbReference>
<sequence length="361" mass="40937">MNDIIIDKAILHILDTSIDTPVLADRLMAFSPQADEFLKTHILRAMEDGDIKKGGFQQVALAEDLPWEEVSEGNVGSEASSNSEVDPFDTKAFQTALQNLEPQNFIQASQQLAQKIFQLALSNPNIPPADLLVCHFKYDNGIYFGLLKFNYKQSYIHHFAMVDEEKETGIIQQNATIANENQKLDEFVFIRLDDLSVLIKERKYEINGAKEFYLSKEIFHIGTDLSPKTKVKIVEKAAEKVIKEYYGEDPLKISQLKTELKTCVDESSIVEIDRITNSVFDGNLSAQQRYREEVAQKGLSTRAFEVTSEIEKNVARKQKITTDTGIEISLPVDYLENQKNIEFIMNTDGTMSILIKSVNLR</sequence>
<dbReference type="GO" id="GO:0009295">
    <property type="term" value="C:nucleoid"/>
    <property type="evidence" value="ECO:0007669"/>
    <property type="project" value="InterPro"/>
</dbReference>
<dbReference type="Pfam" id="PF04245">
    <property type="entry name" value="NA37"/>
    <property type="match status" value="1"/>
</dbReference>
<accession>A0A858BRK5</accession>
<evidence type="ECO:0000313" key="2">
    <source>
        <dbReference type="Proteomes" id="UP000466848"/>
    </source>
</evidence>
<dbReference type="InterPro" id="IPR007358">
    <property type="entry name" value="Nucleoid_associated_NdpA"/>
</dbReference>
<dbReference type="EMBL" id="CP048649">
    <property type="protein sequence ID" value="QIB68177.1"/>
    <property type="molecule type" value="Genomic_DNA"/>
</dbReference>
<proteinExistence type="predicted"/>
<keyword evidence="2" id="KW-1185">Reference proteome</keyword>
<reference evidence="1 2" key="1">
    <citation type="submission" date="2020-02" db="EMBL/GenBank/DDBJ databases">
        <authorList>
            <person name="Kim Y.B."/>
            <person name="Roh S.W."/>
        </authorList>
    </citation>
    <scope>NUCLEOTIDE SEQUENCE [LARGE SCALE GENOMIC DNA]</scope>
    <source>
        <strain evidence="1 2">DSM 103574</strain>
    </source>
</reference>
<protein>
    <submittedName>
        <fullName evidence="1">Nucleoid-associated protein</fullName>
    </submittedName>
</protein>
<dbReference type="Proteomes" id="UP000466848">
    <property type="component" value="Chromosome"/>
</dbReference>
<dbReference type="AlphaFoldDB" id="A0A858BRK5"/>
<dbReference type="KEGG" id="abut:Ami103574_02110"/>
<organism evidence="1 2">
    <name type="scientific">Aminipila butyrica</name>
    <dbReference type="NCBI Taxonomy" id="433296"/>
    <lineage>
        <taxon>Bacteria</taxon>
        <taxon>Bacillati</taxon>
        <taxon>Bacillota</taxon>
        <taxon>Clostridia</taxon>
        <taxon>Peptostreptococcales</taxon>
        <taxon>Anaerovoracaceae</taxon>
        <taxon>Aminipila</taxon>
    </lineage>
</organism>
<gene>
    <name evidence="1" type="ORF">Ami103574_02110</name>
</gene>